<accession>A0ABN2QL52</accession>
<dbReference type="EMBL" id="BAAAQM010000003">
    <property type="protein sequence ID" value="GAA1954471.1"/>
    <property type="molecule type" value="Genomic_DNA"/>
</dbReference>
<organism evidence="1 2">
    <name type="scientific">Catenulispora subtropica</name>
    <dbReference type="NCBI Taxonomy" id="450798"/>
    <lineage>
        <taxon>Bacteria</taxon>
        <taxon>Bacillati</taxon>
        <taxon>Actinomycetota</taxon>
        <taxon>Actinomycetes</taxon>
        <taxon>Catenulisporales</taxon>
        <taxon>Catenulisporaceae</taxon>
        <taxon>Catenulispora</taxon>
    </lineage>
</organism>
<comment type="caution">
    <text evidence="1">The sequence shown here is derived from an EMBL/GenBank/DDBJ whole genome shotgun (WGS) entry which is preliminary data.</text>
</comment>
<protein>
    <submittedName>
        <fullName evidence="1">Uncharacterized protein</fullName>
    </submittedName>
</protein>
<evidence type="ECO:0000313" key="2">
    <source>
        <dbReference type="Proteomes" id="UP001499854"/>
    </source>
</evidence>
<proteinExistence type="predicted"/>
<sequence length="54" mass="5357">MPCTHVCEGIGDVGFVFCGHNRANPATAAAATGSRNTVISVRSRGDAGVAGPCP</sequence>
<name>A0ABN2QL52_9ACTN</name>
<gene>
    <name evidence="1" type="ORF">GCM10009838_07390</name>
</gene>
<reference evidence="1 2" key="1">
    <citation type="journal article" date="2019" name="Int. J. Syst. Evol. Microbiol.">
        <title>The Global Catalogue of Microorganisms (GCM) 10K type strain sequencing project: providing services to taxonomists for standard genome sequencing and annotation.</title>
        <authorList>
            <consortium name="The Broad Institute Genomics Platform"/>
            <consortium name="The Broad Institute Genome Sequencing Center for Infectious Disease"/>
            <person name="Wu L."/>
            <person name="Ma J."/>
        </authorList>
    </citation>
    <scope>NUCLEOTIDE SEQUENCE [LARGE SCALE GENOMIC DNA]</scope>
    <source>
        <strain evidence="1 2">JCM 16013</strain>
    </source>
</reference>
<keyword evidence="2" id="KW-1185">Reference proteome</keyword>
<dbReference type="Proteomes" id="UP001499854">
    <property type="component" value="Unassembled WGS sequence"/>
</dbReference>
<evidence type="ECO:0000313" key="1">
    <source>
        <dbReference type="EMBL" id="GAA1954471.1"/>
    </source>
</evidence>